<proteinExistence type="predicted"/>
<organism evidence="1 2">
    <name type="scientific">Marasmius oreades</name>
    <name type="common">fairy-ring Marasmius</name>
    <dbReference type="NCBI Taxonomy" id="181124"/>
    <lineage>
        <taxon>Eukaryota</taxon>
        <taxon>Fungi</taxon>
        <taxon>Dikarya</taxon>
        <taxon>Basidiomycota</taxon>
        <taxon>Agaricomycotina</taxon>
        <taxon>Agaricomycetes</taxon>
        <taxon>Agaricomycetidae</taxon>
        <taxon>Agaricales</taxon>
        <taxon>Marasmiineae</taxon>
        <taxon>Marasmiaceae</taxon>
        <taxon>Marasmius</taxon>
    </lineage>
</organism>
<dbReference type="InterPro" id="IPR036291">
    <property type="entry name" value="NAD(P)-bd_dom_sf"/>
</dbReference>
<evidence type="ECO:0008006" key="3">
    <source>
        <dbReference type="Google" id="ProtNLM"/>
    </source>
</evidence>
<keyword evidence="2" id="KW-1185">Reference proteome</keyword>
<dbReference type="InterPro" id="IPR002347">
    <property type="entry name" value="SDR_fam"/>
</dbReference>
<dbReference type="EMBL" id="CM032188">
    <property type="protein sequence ID" value="KAG7088116.1"/>
    <property type="molecule type" value="Genomic_DNA"/>
</dbReference>
<dbReference type="PANTHER" id="PTHR43431:SF1">
    <property type="entry name" value="OS08G0476300 PROTEIN"/>
    <property type="match status" value="1"/>
</dbReference>
<accession>A0A9P7RRV8</accession>
<dbReference type="PANTHER" id="PTHR43431">
    <property type="entry name" value="OXIDOREDUCTASE, SHORT CHAIN DEHYDROGENASE/REDUCTASE FAMILY (AFU_ORTHOLOGUE AFUA_5G14000)"/>
    <property type="match status" value="1"/>
</dbReference>
<comment type="caution">
    <text evidence="1">The sequence shown here is derived from an EMBL/GenBank/DDBJ whole genome shotgun (WGS) entry which is preliminary data.</text>
</comment>
<protein>
    <recommendedName>
        <fullName evidence="3">Short-chain dehydrogenase/reductase SDR</fullName>
    </recommendedName>
</protein>
<dbReference type="Proteomes" id="UP001049176">
    <property type="component" value="Chromosome 8"/>
</dbReference>
<sequence>MPAAIFVIGAGPQIANAVATLFVKQAGFSVGLSSRSATNLERYKSLLPEGTKVATAVADANDPASCVRALEHLKSTLGPPSAILYNASSLSLGKKPILEYKPEDMEKHLRTSAVSGFTVLQWGVNNVVKDEEGRSALLVTGGGLSFQPRDGLSGLAAGKASLLNICKAFRVECPQIHVATVIVKGFVDKGDPYYASSVIAEEYWKLYAQKEDEWVFEVVH</sequence>
<evidence type="ECO:0000313" key="1">
    <source>
        <dbReference type="EMBL" id="KAG7088116.1"/>
    </source>
</evidence>
<dbReference type="OrthoDB" id="5336600at2759"/>
<evidence type="ECO:0000313" key="2">
    <source>
        <dbReference type="Proteomes" id="UP001049176"/>
    </source>
</evidence>
<gene>
    <name evidence="1" type="ORF">E1B28_012141</name>
</gene>
<reference evidence="1" key="1">
    <citation type="journal article" date="2021" name="Genome Biol. Evol.">
        <title>The assembled and annotated genome of the fairy-ring fungus Marasmius oreades.</title>
        <authorList>
            <person name="Hiltunen M."/>
            <person name="Ament-Velasquez S.L."/>
            <person name="Johannesson H."/>
        </authorList>
    </citation>
    <scope>NUCLEOTIDE SEQUENCE</scope>
    <source>
        <strain evidence="1">03SP1</strain>
    </source>
</reference>
<name>A0A9P7RRV8_9AGAR</name>
<dbReference type="KEGG" id="more:E1B28_012141"/>
<dbReference type="GeneID" id="66081216"/>
<dbReference type="SUPFAM" id="SSF51735">
    <property type="entry name" value="NAD(P)-binding Rossmann-fold domains"/>
    <property type="match status" value="1"/>
</dbReference>
<dbReference type="AlphaFoldDB" id="A0A9P7RRV8"/>
<dbReference type="Gene3D" id="3.40.50.720">
    <property type="entry name" value="NAD(P)-binding Rossmann-like Domain"/>
    <property type="match status" value="1"/>
</dbReference>
<dbReference type="RefSeq" id="XP_043004587.1">
    <property type="nucleotide sequence ID" value="XM_043157221.1"/>
</dbReference>
<dbReference type="Pfam" id="PF00106">
    <property type="entry name" value="adh_short"/>
    <property type="match status" value="1"/>
</dbReference>